<comment type="caution">
    <text evidence="1">The sequence shown here is derived from an EMBL/GenBank/DDBJ whole genome shotgun (WGS) entry which is preliminary data.</text>
</comment>
<evidence type="ECO:0000313" key="1">
    <source>
        <dbReference type="EMBL" id="KAF5319492.1"/>
    </source>
</evidence>
<proteinExistence type="predicted"/>
<name>A0A8H5BC51_9AGAR</name>
<dbReference type="Proteomes" id="UP000567179">
    <property type="component" value="Unassembled WGS sequence"/>
</dbReference>
<accession>A0A8H5BC51</accession>
<dbReference type="OrthoDB" id="3038309at2759"/>
<organism evidence="1 2">
    <name type="scientific">Psilocybe cf. subviscida</name>
    <dbReference type="NCBI Taxonomy" id="2480587"/>
    <lineage>
        <taxon>Eukaryota</taxon>
        <taxon>Fungi</taxon>
        <taxon>Dikarya</taxon>
        <taxon>Basidiomycota</taxon>
        <taxon>Agaricomycotina</taxon>
        <taxon>Agaricomycetes</taxon>
        <taxon>Agaricomycetidae</taxon>
        <taxon>Agaricales</taxon>
        <taxon>Agaricineae</taxon>
        <taxon>Strophariaceae</taxon>
        <taxon>Psilocybe</taxon>
    </lineage>
</organism>
<keyword evidence="2" id="KW-1185">Reference proteome</keyword>
<dbReference type="PANTHER" id="PTHR19959:SF119">
    <property type="entry name" value="FUNGAL LIPASE-LIKE DOMAIN-CONTAINING PROTEIN"/>
    <property type="match status" value="1"/>
</dbReference>
<dbReference type="InterPro" id="IPR011990">
    <property type="entry name" value="TPR-like_helical_dom_sf"/>
</dbReference>
<dbReference type="Gene3D" id="1.25.40.10">
    <property type="entry name" value="Tetratricopeptide repeat domain"/>
    <property type="match status" value="2"/>
</dbReference>
<evidence type="ECO:0000313" key="2">
    <source>
        <dbReference type="Proteomes" id="UP000567179"/>
    </source>
</evidence>
<protein>
    <submittedName>
        <fullName evidence="1">Uncharacterized protein</fullName>
    </submittedName>
</protein>
<sequence length="1097" mass="123010">MEVALGVIALATAVKDLVELGQKIHESFAKVSSNYHKAQSAAKDIKEMVDEIEFFCRSHKDVLDNLENFRLALLGLLSKFRNFDASILPLLPRTGGRRRDRLTQAWDVWRNNHKVEEHILDLQSNIVKVMRKYMMASTMRIEAKQISNHEETIRGLTDVCTNVTQGLQVLAVVERNISAITPVTIPHRLHESSETTGQEFNRSVIMFAQSSPSTSVPMLRMPNIITEEVATTVYIKAQINSIAKLVEKMPTSIPASAQNSVTKFAWAPIAEARSMSITHLRRHIVREVISVHDLLEIGHLQTISIYNGAAALNNFSAALSILGMHHESTLALNWTIKLGRTLVNAFGDRNPYYGARLAIYLVNRSIDYSNGGDNTRSLQAIKEAYKIIQNLQNQYRGETHFQILHSDILLQYAQLVDNQQSVKMCTEAIHILEGILNTQAFTQSQLHEGIIIERVVQPSPPFLDRLFFLAPPITAIQSYAVALQRLGAYLDTDGYRATVLDLVQLAIALRRKMVSVHGHEYKEQLASALYLLVRGRTAHCIPEEGLIALAEECIQLLRELADKNPLFYARQLVSVLWVNAETLESLDRITEAIAIWEEVASLAGQIIQDAKLSADALDNLSDQFRFLERHDDAVRTGRLAITTYQDGVDTQALRYFNLSMDLRQLGRYKESAEAAQTSVTLYRCLVMGDPETWTDDLTEGLADLAYCLAALGDSSAALVAWTESLSMINNLDFLDTRTSGSLNNIGTYCATLNIHQKISHILENEQECPKVSSTTVQRLHLLSGLFPQNADITQQLLLAEHSHAYNLFRVGRLQEAQQYIDNLLDTWSNKPETISESTMALWHATIINMKVDVFDAQGCTKQALLINQSMRDTVKLSAVAFAALSHRNYRRAAEAAREGCDIFTSAAWQINESEYNILSRPSLFAMLASAEANLGNITVAVEYAHRAVDVSLEIRDRKADISATTAERFYMETCGSLAEILLVAGDLAQARQLCKERRAYFSKRVEKRMGEYRNLAPILRMLGILSCSEGRHEEGEAVAKELCKIMKMLGSAFPSLQEEVKIQLRRQTQVPILKVLDEMSEKLDCGHQECIVSLFTF</sequence>
<reference evidence="1 2" key="1">
    <citation type="journal article" date="2020" name="ISME J.">
        <title>Uncovering the hidden diversity of litter-decomposition mechanisms in mushroom-forming fungi.</title>
        <authorList>
            <person name="Floudas D."/>
            <person name="Bentzer J."/>
            <person name="Ahren D."/>
            <person name="Johansson T."/>
            <person name="Persson P."/>
            <person name="Tunlid A."/>
        </authorList>
    </citation>
    <scope>NUCLEOTIDE SEQUENCE [LARGE SCALE GENOMIC DNA]</scope>
    <source>
        <strain evidence="1 2">CBS 101986</strain>
    </source>
</reference>
<dbReference type="PANTHER" id="PTHR19959">
    <property type="entry name" value="KINESIN LIGHT CHAIN"/>
    <property type="match status" value="1"/>
</dbReference>
<gene>
    <name evidence="1" type="ORF">D9619_008421</name>
</gene>
<dbReference type="SUPFAM" id="SSF48452">
    <property type="entry name" value="TPR-like"/>
    <property type="match status" value="1"/>
</dbReference>
<dbReference type="AlphaFoldDB" id="A0A8H5BC51"/>
<dbReference type="EMBL" id="JAACJJ010000029">
    <property type="protein sequence ID" value="KAF5319492.1"/>
    <property type="molecule type" value="Genomic_DNA"/>
</dbReference>